<dbReference type="Gene3D" id="3.40.50.1820">
    <property type="entry name" value="alpha/beta hydrolase"/>
    <property type="match status" value="1"/>
</dbReference>
<evidence type="ECO:0000256" key="3">
    <source>
        <dbReference type="RuleBase" id="RU361235"/>
    </source>
</evidence>
<evidence type="ECO:0000313" key="5">
    <source>
        <dbReference type="EMBL" id="MBK1784876.1"/>
    </source>
</evidence>
<reference evidence="5" key="1">
    <citation type="submission" date="2020-12" db="EMBL/GenBank/DDBJ databases">
        <title>Prauserella sp. ASG 168, a novel actinomycete isolated from cave rock.</title>
        <authorList>
            <person name="Suriyachadkun C."/>
        </authorList>
    </citation>
    <scope>NUCLEOTIDE SEQUENCE</scope>
    <source>
        <strain evidence="5">ASG 168</strain>
    </source>
</reference>
<organism evidence="5 6">
    <name type="scientific">Prauserella cavernicola</name>
    <dbReference type="NCBI Taxonomy" id="2800127"/>
    <lineage>
        <taxon>Bacteria</taxon>
        <taxon>Bacillati</taxon>
        <taxon>Actinomycetota</taxon>
        <taxon>Actinomycetes</taxon>
        <taxon>Pseudonocardiales</taxon>
        <taxon>Pseudonocardiaceae</taxon>
        <taxon>Prauserella</taxon>
    </lineage>
</organism>
<evidence type="ECO:0000256" key="2">
    <source>
        <dbReference type="ARBA" id="ARBA00022801"/>
    </source>
</evidence>
<protein>
    <recommendedName>
        <fullName evidence="3">Carboxylic ester hydrolase</fullName>
        <ecNumber evidence="3">3.1.1.-</ecNumber>
    </recommendedName>
</protein>
<dbReference type="InterPro" id="IPR029058">
    <property type="entry name" value="AB_hydrolase_fold"/>
</dbReference>
<comment type="caution">
    <text evidence="5">The sequence shown here is derived from an EMBL/GenBank/DDBJ whole genome shotgun (WGS) entry which is preliminary data.</text>
</comment>
<evidence type="ECO:0000313" key="6">
    <source>
        <dbReference type="Proteomes" id="UP000635245"/>
    </source>
</evidence>
<keyword evidence="2 3" id="KW-0378">Hydrolase</keyword>
<sequence>MALVAAVGLGLGVPGQAAVADQRDAVVWTETGAVRGSVTDQARVFQGIPYAAPPVGELRWQDPKPAAAWRGVRDGTRPGPACPQGPVEVPGGSKNEDCLYLNVTTPSEPAEGATAPKPVVVWVHGGGFYMGAGSNYHAERMAARGDVVVVTINYRLGVFGFFGHPGLSGSGTFGLKDQQAAMSWVARNAASFGGDPRNITIAGQSAGGISNCAHLTSPTARGLFDKAVLQSGSCDLDWLDNFDYRGQSADAIYEPLSSLEAQGRRAATDLGCEGEHDAAVLSCLRGLPVDKLMPKLDKFIQPAYGTEVLPENPADAIRYGRVQRVPVLAGHTRDEMTQSTSFYDQGKPMSGATYQAVMRETFGEHKDEVEARYPERAYDSAALRWAAITTDRKWACNQYSTSRALNRHVPVYQYEFADPDAPLLSPAPPTMPMGAQHASELWSLFDLHGIAAEFTPEQRRLSDQMIDYWAGFARSGDPGDADGPRWPRFRAGDRTPHVLALAPGAGGIRPVDLAAQDHCGFWAELEGGENGAGTDHR</sequence>
<dbReference type="InterPro" id="IPR002018">
    <property type="entry name" value="CarbesteraseB"/>
</dbReference>
<gene>
    <name evidence="5" type="ORF">JHE00_11105</name>
</gene>
<accession>A0A934QRI8</accession>
<dbReference type="PANTHER" id="PTHR11559">
    <property type="entry name" value="CARBOXYLESTERASE"/>
    <property type="match status" value="1"/>
</dbReference>
<dbReference type="InterPro" id="IPR019826">
    <property type="entry name" value="Carboxylesterase_B_AS"/>
</dbReference>
<comment type="similarity">
    <text evidence="1 3">Belongs to the type-B carboxylesterase/lipase family.</text>
</comment>
<dbReference type="AlphaFoldDB" id="A0A934QRI8"/>
<proteinExistence type="inferred from homology"/>
<name>A0A934QRI8_9PSEU</name>
<evidence type="ECO:0000256" key="1">
    <source>
        <dbReference type="ARBA" id="ARBA00005964"/>
    </source>
</evidence>
<keyword evidence="6" id="KW-1185">Reference proteome</keyword>
<dbReference type="InterPro" id="IPR050309">
    <property type="entry name" value="Type-B_Carboxylest/Lipase"/>
</dbReference>
<dbReference type="SUPFAM" id="SSF53474">
    <property type="entry name" value="alpha/beta-Hydrolases"/>
    <property type="match status" value="1"/>
</dbReference>
<dbReference type="PROSITE" id="PS00122">
    <property type="entry name" value="CARBOXYLESTERASE_B_1"/>
    <property type="match status" value="1"/>
</dbReference>
<dbReference type="GO" id="GO:0016787">
    <property type="term" value="F:hydrolase activity"/>
    <property type="evidence" value="ECO:0007669"/>
    <property type="project" value="UniProtKB-KW"/>
</dbReference>
<dbReference type="Proteomes" id="UP000635245">
    <property type="component" value="Unassembled WGS sequence"/>
</dbReference>
<dbReference type="EC" id="3.1.1.-" evidence="3"/>
<dbReference type="Pfam" id="PF00135">
    <property type="entry name" value="COesterase"/>
    <property type="match status" value="1"/>
</dbReference>
<evidence type="ECO:0000259" key="4">
    <source>
        <dbReference type="Pfam" id="PF00135"/>
    </source>
</evidence>
<feature type="domain" description="Carboxylesterase type B" evidence="4">
    <location>
        <begin position="24"/>
        <end position="501"/>
    </location>
</feature>
<dbReference type="EMBL" id="JAENJH010000002">
    <property type="protein sequence ID" value="MBK1784876.1"/>
    <property type="molecule type" value="Genomic_DNA"/>
</dbReference>